<dbReference type="InterPro" id="IPR031325">
    <property type="entry name" value="RHS_repeat"/>
</dbReference>
<evidence type="ECO:0000256" key="3">
    <source>
        <dbReference type="SAM" id="Phobius"/>
    </source>
</evidence>
<feature type="compositionally biased region" description="Basic and acidic residues" evidence="2">
    <location>
        <begin position="1912"/>
        <end position="1921"/>
    </location>
</feature>
<proteinExistence type="predicted"/>
<keyword evidence="1" id="KW-0677">Repeat</keyword>
<dbReference type="STRING" id="36745.CLSAP_04260"/>
<dbReference type="Gene3D" id="3.55.50.10">
    <property type="entry name" value="Baseplate protein-like domains"/>
    <property type="match status" value="1"/>
</dbReference>
<dbReference type="EMBL" id="CP004121">
    <property type="protein sequence ID" value="AGF55359.1"/>
    <property type="molecule type" value="Genomic_DNA"/>
</dbReference>
<feature type="domain" description="DUF6531" evidence="4">
    <location>
        <begin position="749"/>
        <end position="821"/>
    </location>
</feature>
<dbReference type="InterPro" id="IPR056823">
    <property type="entry name" value="TEN-like_YD-shell"/>
</dbReference>
<dbReference type="InterPro" id="IPR022385">
    <property type="entry name" value="Rhs_assc_core"/>
</dbReference>
<dbReference type="InterPro" id="IPR045351">
    <property type="entry name" value="DUF6531"/>
</dbReference>
<dbReference type="SUPFAM" id="SSF69279">
    <property type="entry name" value="Phage tail proteins"/>
    <property type="match status" value="1"/>
</dbReference>
<feature type="compositionally biased region" description="Basic and acidic residues" evidence="2">
    <location>
        <begin position="1936"/>
        <end position="1955"/>
    </location>
</feature>
<feature type="domain" description="Teneurin-like YD-shell" evidence="5">
    <location>
        <begin position="2122"/>
        <end position="2389"/>
    </location>
</feature>
<dbReference type="Gene3D" id="2.180.10.10">
    <property type="entry name" value="RHS repeat-associated core"/>
    <property type="match status" value="4"/>
</dbReference>
<evidence type="ECO:0000256" key="2">
    <source>
        <dbReference type="SAM" id="MobiDB-lite"/>
    </source>
</evidence>
<evidence type="ECO:0000313" key="7">
    <source>
        <dbReference type="Proteomes" id="UP000011728"/>
    </source>
</evidence>
<dbReference type="HOGENOM" id="CLU_000931_0_0_9"/>
<evidence type="ECO:0000256" key="1">
    <source>
        <dbReference type="ARBA" id="ARBA00022737"/>
    </source>
</evidence>
<dbReference type="Pfam" id="PF25023">
    <property type="entry name" value="TEN_YD-shell"/>
    <property type="match status" value="4"/>
</dbReference>
<dbReference type="PANTHER" id="PTHR32305:SF15">
    <property type="entry name" value="PROTEIN RHSA-RELATED"/>
    <property type="match status" value="1"/>
</dbReference>
<protein>
    <submittedName>
        <fullName evidence="6">YD repeat protein</fullName>
    </submittedName>
</protein>
<dbReference type="Pfam" id="PF20148">
    <property type="entry name" value="DUF6531"/>
    <property type="match status" value="1"/>
</dbReference>
<organism evidence="6 7">
    <name type="scientific">Clostridium saccharoperbutylacetonicum N1-4(HMT)</name>
    <dbReference type="NCBI Taxonomy" id="931276"/>
    <lineage>
        <taxon>Bacteria</taxon>
        <taxon>Bacillati</taxon>
        <taxon>Bacillota</taxon>
        <taxon>Clostridia</taxon>
        <taxon>Eubacteriales</taxon>
        <taxon>Clostridiaceae</taxon>
        <taxon>Clostridium</taxon>
    </lineage>
</organism>
<evidence type="ECO:0000259" key="5">
    <source>
        <dbReference type="Pfam" id="PF25023"/>
    </source>
</evidence>
<feature type="domain" description="Teneurin-like YD-shell" evidence="5">
    <location>
        <begin position="1104"/>
        <end position="1247"/>
    </location>
</feature>
<evidence type="ECO:0000259" key="4">
    <source>
        <dbReference type="Pfam" id="PF20148"/>
    </source>
</evidence>
<dbReference type="eggNOG" id="COG3209">
    <property type="taxonomic scope" value="Bacteria"/>
</dbReference>
<reference evidence="6 7" key="1">
    <citation type="submission" date="2013-02" db="EMBL/GenBank/DDBJ databases">
        <title>Genome sequence of Clostridium saccharoperbutylacetonicum N1-4(HMT).</title>
        <authorList>
            <person name="Poehlein A."/>
            <person name="Daniel R."/>
        </authorList>
    </citation>
    <scope>NUCLEOTIDE SEQUENCE [LARGE SCALE GENOMIC DNA]</scope>
    <source>
        <strain evidence="7">N1-4(HMT)</strain>
    </source>
</reference>
<dbReference type="RefSeq" id="WP_015391681.1">
    <property type="nucleotide sequence ID" value="NC_020291.1"/>
</dbReference>
<feature type="domain" description="Teneurin-like YD-shell" evidence="5">
    <location>
        <begin position="858"/>
        <end position="959"/>
    </location>
</feature>
<accession>M1MBQ3</accession>
<feature type="transmembrane region" description="Helical" evidence="3">
    <location>
        <begin position="521"/>
        <end position="545"/>
    </location>
</feature>
<keyword evidence="3" id="KW-0812">Transmembrane</keyword>
<dbReference type="Proteomes" id="UP000011728">
    <property type="component" value="Chromosome"/>
</dbReference>
<dbReference type="PANTHER" id="PTHR32305">
    <property type="match status" value="1"/>
</dbReference>
<dbReference type="KEGG" id="csr:Cspa_c15890"/>
<dbReference type="eggNOG" id="COG3501">
    <property type="taxonomic scope" value="Bacteria"/>
</dbReference>
<dbReference type="OrthoDB" id="9771173at2"/>
<dbReference type="NCBIfam" id="TIGR01643">
    <property type="entry name" value="YD_repeat_2x"/>
    <property type="match status" value="6"/>
</dbReference>
<feature type="transmembrane region" description="Helical" evidence="3">
    <location>
        <begin position="552"/>
        <end position="573"/>
    </location>
</feature>
<name>M1MBQ3_9CLOT</name>
<keyword evidence="7" id="KW-1185">Reference proteome</keyword>
<feature type="region of interest" description="Disordered" evidence="2">
    <location>
        <begin position="1912"/>
        <end position="1970"/>
    </location>
</feature>
<evidence type="ECO:0000313" key="6">
    <source>
        <dbReference type="EMBL" id="AGF55359.1"/>
    </source>
</evidence>
<keyword evidence="3" id="KW-1133">Transmembrane helix</keyword>
<dbReference type="InterPro" id="IPR050708">
    <property type="entry name" value="T6SS_VgrG/RHS"/>
</dbReference>
<feature type="domain" description="Teneurin-like YD-shell" evidence="5">
    <location>
        <begin position="1331"/>
        <end position="1492"/>
    </location>
</feature>
<dbReference type="Pfam" id="PF05593">
    <property type="entry name" value="RHS_repeat"/>
    <property type="match status" value="2"/>
</dbReference>
<keyword evidence="3" id="KW-0472">Membrane</keyword>
<dbReference type="InterPro" id="IPR006530">
    <property type="entry name" value="YD"/>
</dbReference>
<gene>
    <name evidence="6" type="ORF">Cspa_c15890</name>
</gene>
<dbReference type="PATRIC" id="fig|931276.5.peg.1555"/>
<sequence>MMLTYKSLKIETPYNALQVEDIDIVYPINDHAYLKVKLLIEDGKILEYLNKNVSEEKITVARIEETGEETKLFLGKISEVFMTYESNVQVMEIHAISYTKEFDIKKNSRTFCDLDMTYQKVITKVLEAYANKAFTDSITNGQAIGEFVLQYEETDWEFLRRIASHFNGVLLAEATEEYGRFHFGIPELNNNVEINKEDYEVVKNIDSYNQHTAMGFEENFLQEYTNWDIISSIKLTLGEKVLFNKIECVVAKIHIEVYKEEIRTIYTLGLQRGLRTSLKVNHKIFGMSIPATVKDVKGNTMSVHFEIDPVYEVGSNQKYFTYAIESSAWYCMPEKESQVHIYFPTNDEKEAIAVHAVRVGGGSAKTQNPDIKSFSHTGGSEMKLTPSDMNFSPGGGGVSLNLAQSGDVSLNGQNINLTASENLELGMRNGSGNTPPFRPQNVEVSAKSKIEIVKGSIGIQMADATFLKGNTIKYEGSIKDPAELPDEIAHRNDGDADKIKEINNQAKAEMEAKVDEAKSKIGFGVVASVIGAVAVGVGIAVFAAATVATGGLTLAIAGVAVASGATAFTVGIAESKEGLSDYSKAQSGDYSKSDNFFRDKICGGNEALYNAIKYGSVMIAGISTALLTGGASLQEMAQTMGKIGLDSGINTGFELLADYADDGQVNNGWESYAKSFALSCGLSGGGTTAFKGVEKVGKVAKLGCSTLGKVRLATDVAVDMAGQLATTGDANLTTTLIRKYVSNKVCFSDPVDGATGSLYIPATDIVLPDIYEEFKIERKYESVNNRIGLLGLGWTTNFETCLGVEGDKINVLCPDGHIESFYLSDDKWVNDKGGAKIYSLKQEKDYWIFKTAFDKKTYKYNSSGKLINITDRHGNKLSVSYIGENIETLTTFSNYKLFFTYKDGKVIEIKDELGRIVKYKYDGDYLTDVIHVDQGITRYTYDDKGYISSITDQNGHTYTKNFFDNKGRVIRQDFPNNDTCKITYDDSEKEVTFYYTKSQRTEKTRFNKDGLITHLFYEDGSTEEYKYDDYENKIYIKDRNGYETHKVYDEFGYLLKEILPNGLITEYTYDENGNIIKEADNEEKEIIYVYDNIGNLIEKKTKLSASNWTTEGFTYDSNGRILSKTDGNGSSTRYEYEYLGGLDGKLGKDPVRVITNSGYEYEYTYDKVGRNTEISTKYGTIEFGYNNLNFVASIKDVNGNVTIKNYDNMGNLTSLYTPNACMKGNISDEGYKYSYDHMDRLMSIKNPLGIVEKNIRDSEGNIIKEINPNYYSDETYDGIGVEYVYDKDNRKIKTIYPDGGIERFFYDSNGNVIRHISPEYYNAETDDGLGYSYTYDSMNRLSSIINEEGIAEKTFEYDLHGNIIKEIDVEGNAILFKYDLVGNLIEKRVPVEKAEAEIKYNVTCYEYDKNGNKILEKHGITLVSEKEACSNYHEIYFEYDEENRLIKVKDKYGAKAKYKYDCLNNKTYESFKINDKTTKAIHYIYDKVGNLVQKKEEINGGFVAPETAGKNIWAVTNYEYDKNGNITKIVTPKGFEIGRVYDKADRVIEQHEKDEANGIFRSYVYNYDKADNVISISEYSGEEAKLISNKFISENDYRVHWTERHENRKENEKLFEKLNFKEDEGNSTHIRSLSKFHETNVKFGVSLKKKAYTYDAQNRLTHFINVSGNTTRLFYDKNDRIIKQVLPEQYDRAKDDGVGTTYTYNLKGKVIEVKNALGETITKNTYDPKGNIKTSIDGENNKVEYTYTLLGQIKDIITPNSRKENKAAQSYKYDARGNITGITDGNGNQTSYLLDDWGRIIQITTPEGGVEKYTYDYAGNIRSTTDANGGTIEYIYNSLGQVCEIRDQEGNSEYFYYDKEGNLTKHIDRNQNYVDRSYNLDRNIVSVKAYKIDEEAIALEAKKTEEARIKAEEEAEKKAEEGFVSSPLSQSSHRRSFTERLKDRKEREKQEEKSNKTNAAGKSEDPNKNKLNVIDQRFKYNPDGTLKNAYTGNMQYEYAYNIEGMLENKSASGRTLLSYTYDKNNNIKTIKDITGKSSIYSYDEADRVKLIQDDNQNNLAIYDYYKNDSIKSVTVGNGLKTDYTYDGDGNVQSLVTISSNGEVLVDYNYAYDLNGNRLQKVSSKHKNFYSYDSMNRLVDSNYDGRKESFTYDKVGNRLTKTTNDITEKYVYNVKNQLKELHNKNGANYFTYDKQGNTIKEETSIGNNIFEYNTLNQQVKAITKDGNTLVSRYDTEGLRAEIEENEKLTKFIFHKDNVLVESDKDYTVVSRFTRGYEVVAADILELSEGEEVNLNRNYYTVDEQGSTVFITDKNQQVKNEYYYDAFGNVLETQEQVHNRITYTGQQFDGITGQYYLRVRFYNPVIGRFTQEDIYRGDGLNLYAYCGNNPIRYYDPSGYEKLPSDDRVVWAIDEDDKSIQDALKGINTGERGNSLAVLKGTTERDRKTNKLLEEHGLKGIMYTKKNGKSIPDFDPVSMFNVKIPNMSEKRQGLGKNYDQTREAIANEIIKSNGDINILRENGVVNSKVTNKTLGEVNNFLDNKAKEILNKDLTLSEKLSQLKKEVAKLEYKNKVKVKTVHEKCNPDAQLVPTNINGSFSHDGGVSECKNNNTKQCIGKGRN</sequence>
<dbReference type="NCBIfam" id="TIGR03696">
    <property type="entry name" value="Rhs_assc_core"/>
    <property type="match status" value="1"/>
</dbReference>